<keyword evidence="1" id="KW-0732">Signal</keyword>
<keyword evidence="3" id="KW-1185">Reference proteome</keyword>
<dbReference type="AlphaFoldDB" id="A0A2R8B439"/>
<dbReference type="Proteomes" id="UP000244924">
    <property type="component" value="Unassembled WGS sequence"/>
</dbReference>
<dbReference type="EMBL" id="OMOQ01000001">
    <property type="protein sequence ID" value="SPH17386.1"/>
    <property type="molecule type" value="Genomic_DNA"/>
</dbReference>
<evidence type="ECO:0000313" key="3">
    <source>
        <dbReference type="Proteomes" id="UP000244924"/>
    </source>
</evidence>
<dbReference type="RefSeq" id="WP_146188830.1">
    <property type="nucleotide sequence ID" value="NZ_OMOQ01000001.1"/>
</dbReference>
<dbReference type="OrthoDB" id="7689238at2"/>
<protein>
    <recommendedName>
        <fullName evidence="4">DUF4156 domain-containing protein</fullName>
    </recommendedName>
</protein>
<evidence type="ECO:0000256" key="1">
    <source>
        <dbReference type="SAM" id="SignalP"/>
    </source>
</evidence>
<reference evidence="2 3" key="1">
    <citation type="submission" date="2018-03" db="EMBL/GenBank/DDBJ databases">
        <authorList>
            <person name="Keele B.F."/>
        </authorList>
    </citation>
    <scope>NUCLEOTIDE SEQUENCE [LARGE SCALE GENOMIC DNA]</scope>
    <source>
        <strain evidence="2 3">CECT 8626</strain>
    </source>
</reference>
<feature type="chain" id="PRO_5015324819" description="DUF4156 domain-containing protein" evidence="1">
    <location>
        <begin position="19"/>
        <end position="101"/>
    </location>
</feature>
<gene>
    <name evidence="2" type="ORF">DEA8626_00904</name>
</gene>
<feature type="signal peptide" evidence="1">
    <location>
        <begin position="1"/>
        <end position="18"/>
    </location>
</feature>
<dbReference type="PROSITE" id="PS51257">
    <property type="entry name" value="PROKAR_LIPOPROTEIN"/>
    <property type="match status" value="1"/>
</dbReference>
<evidence type="ECO:0008006" key="4">
    <source>
        <dbReference type="Google" id="ProtNLM"/>
    </source>
</evidence>
<organism evidence="2 3">
    <name type="scientific">Albidovulum aquaemixtae</name>
    <dbReference type="NCBI Taxonomy" id="1542388"/>
    <lineage>
        <taxon>Bacteria</taxon>
        <taxon>Pseudomonadati</taxon>
        <taxon>Pseudomonadota</taxon>
        <taxon>Alphaproteobacteria</taxon>
        <taxon>Rhodobacterales</taxon>
        <taxon>Paracoccaceae</taxon>
        <taxon>Albidovulum</taxon>
    </lineage>
</organism>
<name>A0A2R8B439_9RHOB</name>
<evidence type="ECO:0000313" key="2">
    <source>
        <dbReference type="EMBL" id="SPH17386.1"/>
    </source>
</evidence>
<proteinExistence type="predicted"/>
<sequence length="101" mass="10821">MRYFILSALALCTLSACARDPGFTGVAGVREATPAEVAQCAYVSDFRMQPGVYGALIEQGIRYSRNRIMADAQTAGANTVVFDPISPGAPVYELHAVAYRC</sequence>
<accession>A0A2R8B439</accession>